<gene>
    <name evidence="1" type="ORF">PXK24_12540</name>
</gene>
<dbReference type="AlphaFoldDB" id="A0ABD4XBM3"/>
<sequence>MTNRRLEQKHVTPQSEDAGLFKRELRDVPVELIPVVNRNNRGDLLIKGIVRPDAEIEVLFAGRRKPEAAGLLHRIKKLREQGLRTATNGHEAMMQIRRLRLPVQVRGNWRIRFEPDEEGWDLKCYQLLAAQWAFTDHKGFNVLCGFPPEVPDDRLQDRARAARAHLAASRARVAERHAQRSDRMTEQG</sequence>
<accession>A0ABD4XBM3</accession>
<name>A0ABD4XBM3_9RHOB</name>
<organism evidence="1 2">
    <name type="scientific">Phaeobacter gallaeciensis</name>
    <dbReference type="NCBI Taxonomy" id="60890"/>
    <lineage>
        <taxon>Bacteria</taxon>
        <taxon>Pseudomonadati</taxon>
        <taxon>Pseudomonadota</taxon>
        <taxon>Alphaproteobacteria</taxon>
        <taxon>Rhodobacterales</taxon>
        <taxon>Roseobacteraceae</taxon>
        <taxon>Phaeobacter</taxon>
    </lineage>
</organism>
<comment type="caution">
    <text evidence="1">The sequence shown here is derived from an EMBL/GenBank/DDBJ whole genome shotgun (WGS) entry which is preliminary data.</text>
</comment>
<protein>
    <submittedName>
        <fullName evidence="1">Uncharacterized protein</fullName>
    </submittedName>
</protein>
<evidence type="ECO:0000313" key="2">
    <source>
        <dbReference type="Proteomes" id="UP001218364"/>
    </source>
</evidence>
<evidence type="ECO:0000313" key="1">
    <source>
        <dbReference type="EMBL" id="MDE4166524.1"/>
    </source>
</evidence>
<proteinExistence type="predicted"/>
<dbReference type="EMBL" id="JARCJK010000005">
    <property type="protein sequence ID" value="MDE4166524.1"/>
    <property type="molecule type" value="Genomic_DNA"/>
</dbReference>
<dbReference type="RefSeq" id="WP_065273753.1">
    <property type="nucleotide sequence ID" value="NZ_CP015124.1"/>
</dbReference>
<dbReference type="Proteomes" id="UP001218364">
    <property type="component" value="Unassembled WGS sequence"/>
</dbReference>
<reference evidence="1 2" key="1">
    <citation type="submission" date="2023-02" db="EMBL/GenBank/DDBJ databases">
        <title>Population genomics of bacteria associated with diatom.</title>
        <authorList>
            <person name="Xie J."/>
            <person name="Wang H."/>
        </authorList>
    </citation>
    <scope>NUCLEOTIDE SEQUENCE [LARGE SCALE GENOMIC DNA]</scope>
    <source>
        <strain evidence="1 2">PT47_8</strain>
    </source>
</reference>